<feature type="transmembrane region" description="Helical" evidence="1">
    <location>
        <begin position="63"/>
        <end position="86"/>
    </location>
</feature>
<gene>
    <name evidence="2" type="ORF">EDS130_LOCUS18953</name>
</gene>
<evidence type="ECO:0000313" key="2">
    <source>
        <dbReference type="EMBL" id="CAF1080807.1"/>
    </source>
</evidence>
<keyword evidence="1" id="KW-1133">Transmembrane helix</keyword>
<dbReference type="EMBL" id="CAJNOJ010000089">
    <property type="protein sequence ID" value="CAF1080807.1"/>
    <property type="molecule type" value="Genomic_DNA"/>
</dbReference>
<reference evidence="2" key="1">
    <citation type="submission" date="2021-02" db="EMBL/GenBank/DDBJ databases">
        <authorList>
            <person name="Nowell W R."/>
        </authorList>
    </citation>
    <scope>NUCLEOTIDE SEQUENCE</scope>
</reference>
<organism evidence="2 3">
    <name type="scientific">Adineta ricciae</name>
    <name type="common">Rotifer</name>
    <dbReference type="NCBI Taxonomy" id="249248"/>
    <lineage>
        <taxon>Eukaryota</taxon>
        <taxon>Metazoa</taxon>
        <taxon>Spiralia</taxon>
        <taxon>Gnathifera</taxon>
        <taxon>Rotifera</taxon>
        <taxon>Eurotatoria</taxon>
        <taxon>Bdelloidea</taxon>
        <taxon>Adinetida</taxon>
        <taxon>Adinetidae</taxon>
        <taxon>Adineta</taxon>
    </lineage>
</organism>
<accession>A0A814MKR2</accession>
<feature type="transmembrane region" description="Helical" evidence="1">
    <location>
        <begin position="101"/>
        <end position="123"/>
    </location>
</feature>
<comment type="caution">
    <text evidence="2">The sequence shown here is derived from an EMBL/GenBank/DDBJ whole genome shotgun (WGS) entry which is preliminary data.</text>
</comment>
<keyword evidence="1" id="KW-0472">Membrane</keyword>
<sequence length="270" mass="30453">MNTTATSTTTEIPNGFSVGTSAPSRMITYVVLQLCQLLSLPAYGFVGFHLLSSQNLQQMLNNHAILILLLINFIVLTIDLSFVLNFLRTGVTSPSTNATCIIWIFIDICMYNGSNLLMCWVSIERHLLTFHANWLNTRKCRFFLHYLPLGCIIGYIFIYYIYVVFFYPCENSFNFTYAFCGYPCYVLQPAPSLFNIETLVHQVASCFVIGGFSIALLIRTLDCVAFARSGLFAAQLRVTAPQWSQSEPRQEYCAYCVAVVRICDAVTAFV</sequence>
<keyword evidence="1" id="KW-0812">Transmembrane</keyword>
<evidence type="ECO:0000256" key="1">
    <source>
        <dbReference type="SAM" id="Phobius"/>
    </source>
</evidence>
<feature type="transmembrane region" description="Helical" evidence="1">
    <location>
        <begin position="26"/>
        <end position="51"/>
    </location>
</feature>
<evidence type="ECO:0000313" key="3">
    <source>
        <dbReference type="Proteomes" id="UP000663852"/>
    </source>
</evidence>
<dbReference type="SUPFAM" id="SSF81321">
    <property type="entry name" value="Family A G protein-coupled receptor-like"/>
    <property type="match status" value="1"/>
</dbReference>
<protein>
    <submittedName>
        <fullName evidence="2">Uncharacterized protein</fullName>
    </submittedName>
</protein>
<dbReference type="Proteomes" id="UP000663852">
    <property type="component" value="Unassembled WGS sequence"/>
</dbReference>
<proteinExistence type="predicted"/>
<feature type="transmembrane region" description="Helical" evidence="1">
    <location>
        <begin position="143"/>
        <end position="167"/>
    </location>
</feature>
<dbReference type="AlphaFoldDB" id="A0A814MKR2"/>
<dbReference type="Gene3D" id="1.20.1070.10">
    <property type="entry name" value="Rhodopsin 7-helix transmembrane proteins"/>
    <property type="match status" value="1"/>
</dbReference>
<name>A0A814MKR2_ADIRI</name>
<feature type="transmembrane region" description="Helical" evidence="1">
    <location>
        <begin position="199"/>
        <end position="218"/>
    </location>
</feature>